<comment type="caution">
    <text evidence="9">The sequence shown here is derived from an EMBL/GenBank/DDBJ whole genome shotgun (WGS) entry which is preliminary data.</text>
</comment>
<feature type="domain" description="HPt" evidence="8">
    <location>
        <begin position="19"/>
        <end position="120"/>
    </location>
</feature>
<dbReference type="SUPFAM" id="SSF101116">
    <property type="entry name" value="Flagellar export chaperone FliS"/>
    <property type="match status" value="1"/>
</dbReference>
<dbReference type="Pfam" id="PF02561">
    <property type="entry name" value="FliS"/>
    <property type="match status" value="1"/>
</dbReference>
<dbReference type="NCBIfam" id="TIGR00208">
    <property type="entry name" value="fliS"/>
    <property type="match status" value="1"/>
</dbReference>
<comment type="similarity">
    <text evidence="2 6">Belongs to the FliS family.</text>
</comment>
<dbReference type="GO" id="GO:0071973">
    <property type="term" value="P:bacterial-type flagellum-dependent cell motility"/>
    <property type="evidence" value="ECO:0007669"/>
    <property type="project" value="TreeGrafter"/>
</dbReference>
<keyword evidence="11" id="KW-1185">Reference proteome</keyword>
<dbReference type="PANTHER" id="PTHR34773">
    <property type="entry name" value="FLAGELLAR SECRETION CHAPERONE FLIS"/>
    <property type="match status" value="1"/>
</dbReference>
<keyword evidence="9" id="KW-0282">Flagellum</keyword>
<organism evidence="9">
    <name type="scientific">Coralloluteibacterium stylophorae</name>
    <dbReference type="NCBI Taxonomy" id="1776034"/>
    <lineage>
        <taxon>Bacteria</taxon>
        <taxon>Pseudomonadati</taxon>
        <taxon>Pseudomonadota</taxon>
        <taxon>Gammaproteobacteria</taxon>
        <taxon>Lysobacterales</taxon>
        <taxon>Lysobacteraceae</taxon>
        <taxon>Coralloluteibacterium</taxon>
    </lineage>
</organism>
<dbReference type="PROSITE" id="PS50894">
    <property type="entry name" value="HPT"/>
    <property type="match status" value="1"/>
</dbReference>
<dbReference type="InterPro" id="IPR036584">
    <property type="entry name" value="FliS_sf"/>
</dbReference>
<keyword evidence="3 6" id="KW-0963">Cytoplasm</keyword>
<evidence type="ECO:0000256" key="2">
    <source>
        <dbReference type="ARBA" id="ARBA00008787"/>
    </source>
</evidence>
<reference evidence="9" key="2">
    <citation type="submission" date="2021-04" db="EMBL/GenBank/DDBJ databases">
        <authorList>
            <person name="Karlyshev A.V."/>
        </authorList>
    </citation>
    <scope>NUCLEOTIDE SEQUENCE</scope>
    <source>
        <strain evidence="9">LMG 29479</strain>
    </source>
</reference>
<dbReference type="GO" id="GO:0005829">
    <property type="term" value="C:cytosol"/>
    <property type="evidence" value="ECO:0007669"/>
    <property type="project" value="UniProtKB-SubCell"/>
</dbReference>
<evidence type="ECO:0000256" key="1">
    <source>
        <dbReference type="ARBA" id="ARBA00004514"/>
    </source>
</evidence>
<dbReference type="InterPro" id="IPR008207">
    <property type="entry name" value="Sig_transdc_His_kin_Hpt_dom"/>
</dbReference>
<evidence type="ECO:0000256" key="4">
    <source>
        <dbReference type="ARBA" id="ARBA00022795"/>
    </source>
</evidence>
<keyword evidence="5" id="KW-0143">Chaperone</keyword>
<accession>A0A8J7VU38</accession>
<dbReference type="AlphaFoldDB" id="A0A8J7VU38"/>
<evidence type="ECO:0000256" key="3">
    <source>
        <dbReference type="ARBA" id="ARBA00022490"/>
    </source>
</evidence>
<dbReference type="CDD" id="cd16098">
    <property type="entry name" value="FliS"/>
    <property type="match status" value="1"/>
</dbReference>
<comment type="caution">
    <text evidence="7">Lacks conserved residue(s) required for the propagation of feature annotation.</text>
</comment>
<protein>
    <recommendedName>
        <fullName evidence="6">Flagellar secretion chaperone FliS</fullName>
    </recommendedName>
</protein>
<dbReference type="InterPro" id="IPR003713">
    <property type="entry name" value="FliS"/>
</dbReference>
<gene>
    <name evidence="9" type="primary">fliS</name>
    <name evidence="10" type="ORF">KB893_008665</name>
    <name evidence="9" type="ORF">KB893_12085</name>
</gene>
<reference evidence="10 11" key="1">
    <citation type="journal article" date="2021" name="Microbiol. Resour. Announc.">
        <title>Draft Genome Sequence of Coralloluteibacterium stylophorae LMG 29479T.</title>
        <authorList>
            <person name="Karlyshev A.V."/>
            <person name="Kudryashova E.B."/>
            <person name="Ariskina E.V."/>
            <person name="Conroy A.P."/>
            <person name="Abidueva E.Y."/>
        </authorList>
    </citation>
    <scope>NUCLEOTIDE SEQUENCE [LARGE SCALE GENOMIC DNA]</scope>
    <source>
        <strain evidence="10 11">LMG 29479</strain>
    </source>
</reference>
<evidence type="ECO:0000256" key="5">
    <source>
        <dbReference type="ARBA" id="ARBA00023186"/>
    </source>
</evidence>
<dbReference type="EMBL" id="JAGQFT010000112">
    <property type="protein sequence ID" value="MBR0563245.1"/>
    <property type="molecule type" value="Genomic_DNA"/>
</dbReference>
<comment type="subcellular location">
    <subcellularLocation>
        <location evidence="1 6">Cytoplasm</location>
        <location evidence="1 6">Cytosol</location>
    </subcellularLocation>
</comment>
<keyword evidence="9" id="KW-0969">Cilium</keyword>
<evidence type="ECO:0000256" key="7">
    <source>
        <dbReference type="PROSITE-ProRule" id="PRU00110"/>
    </source>
</evidence>
<dbReference type="PANTHER" id="PTHR34773:SF1">
    <property type="entry name" value="FLAGELLAR SECRETION CHAPERONE FLIS"/>
    <property type="match status" value="1"/>
</dbReference>
<keyword evidence="4 6" id="KW-1005">Bacterial flagellum biogenesis</keyword>
<dbReference type="PIRSF" id="PIRSF039090">
    <property type="entry name" value="Flis"/>
    <property type="match status" value="1"/>
</dbReference>
<keyword evidence="9" id="KW-0966">Cell projection</keyword>
<evidence type="ECO:0000259" key="8">
    <source>
        <dbReference type="PROSITE" id="PS50894"/>
    </source>
</evidence>
<proteinExistence type="inferred from homology"/>
<evidence type="ECO:0000313" key="10">
    <source>
        <dbReference type="EMBL" id="MBS7457207.1"/>
    </source>
</evidence>
<dbReference type="RefSeq" id="WP_211927163.1">
    <property type="nucleotide sequence ID" value="NZ_JAGQFT020000005.1"/>
</dbReference>
<evidence type="ECO:0000313" key="11">
    <source>
        <dbReference type="Proteomes" id="UP000675747"/>
    </source>
</evidence>
<evidence type="ECO:0000313" key="9">
    <source>
        <dbReference type="EMBL" id="MBR0563245.1"/>
    </source>
</evidence>
<sequence>MYANAAAQYRQTGVSSKVLEADPHQLIALLLAGARERIQRAEALIARGDTARKAQAISETANIIAGLAGSLDHARGGEIAAGLQSLYDYMQQRLLEANVGNDAGKLREVGGLLADIENAWAAIPDNLATARTGT</sequence>
<name>A0A8J7VU38_9GAMM</name>
<evidence type="ECO:0000256" key="6">
    <source>
        <dbReference type="PIRNR" id="PIRNR039090"/>
    </source>
</evidence>
<dbReference type="GO" id="GO:0000160">
    <property type="term" value="P:phosphorelay signal transduction system"/>
    <property type="evidence" value="ECO:0007669"/>
    <property type="project" value="InterPro"/>
</dbReference>
<dbReference type="EMBL" id="JAGQFT020000005">
    <property type="protein sequence ID" value="MBS7457207.1"/>
    <property type="molecule type" value="Genomic_DNA"/>
</dbReference>
<dbReference type="Gene3D" id="1.20.120.340">
    <property type="entry name" value="Flagellar protein FliS"/>
    <property type="match status" value="1"/>
</dbReference>
<dbReference type="Proteomes" id="UP000675747">
    <property type="component" value="Unassembled WGS sequence"/>
</dbReference>
<dbReference type="GO" id="GO:0044780">
    <property type="term" value="P:bacterial-type flagellum assembly"/>
    <property type="evidence" value="ECO:0007669"/>
    <property type="project" value="InterPro"/>
</dbReference>